<dbReference type="OrthoDB" id="2205501at2759"/>
<organism evidence="2">
    <name type="scientific">Absidia glauca</name>
    <name type="common">Pin mould</name>
    <dbReference type="NCBI Taxonomy" id="4829"/>
    <lineage>
        <taxon>Eukaryota</taxon>
        <taxon>Fungi</taxon>
        <taxon>Fungi incertae sedis</taxon>
        <taxon>Mucoromycota</taxon>
        <taxon>Mucoromycotina</taxon>
        <taxon>Mucoromycetes</taxon>
        <taxon>Mucorales</taxon>
        <taxon>Cunninghamellaceae</taxon>
        <taxon>Absidia</taxon>
    </lineage>
</organism>
<keyword evidence="3" id="KW-1185">Reference proteome</keyword>
<dbReference type="InterPro" id="IPR031872">
    <property type="entry name" value="NDC10_II"/>
</dbReference>
<evidence type="ECO:0000259" key="1">
    <source>
        <dbReference type="Pfam" id="PF16787"/>
    </source>
</evidence>
<dbReference type="Pfam" id="PF16787">
    <property type="entry name" value="NDC10_II"/>
    <property type="match status" value="1"/>
</dbReference>
<dbReference type="InterPro" id="IPR038279">
    <property type="entry name" value="Ndc10_dom2_sf"/>
</dbReference>
<proteinExistence type="predicted"/>
<protein>
    <recommendedName>
        <fullName evidence="1">Ndc10 domain-containing protein</fullName>
    </recommendedName>
</protein>
<dbReference type="InParanoid" id="A0A163JA94"/>
<feature type="domain" description="Ndc10" evidence="1">
    <location>
        <begin position="45"/>
        <end position="153"/>
    </location>
</feature>
<gene>
    <name evidence="2" type="primary">ABSGL_03539.1 scaffold 4609</name>
</gene>
<reference evidence="2" key="1">
    <citation type="submission" date="2016-04" db="EMBL/GenBank/DDBJ databases">
        <authorList>
            <person name="Evans L.H."/>
            <person name="Alamgir A."/>
            <person name="Owens N."/>
            <person name="Weber N.D."/>
            <person name="Virtaneva K."/>
            <person name="Barbian K."/>
            <person name="Babar A."/>
            <person name="Rosenke K."/>
        </authorList>
    </citation>
    <scope>NUCLEOTIDE SEQUENCE [LARGE SCALE GENOMIC DNA]</scope>
    <source>
        <strain evidence="2">CBS 101.48</strain>
    </source>
</reference>
<name>A0A163JA94_ABSGL</name>
<accession>A0A163JA94</accession>
<evidence type="ECO:0000313" key="3">
    <source>
        <dbReference type="Proteomes" id="UP000078561"/>
    </source>
</evidence>
<sequence length="157" mass="17997">MNATLSLKKKQPTGVVRTAYNHLHRLAGTQFEIKTKPPRQAQEWSYSSRQESINKVFSSSGIRFNKKTHINCGSSARMAGIVCANDDQIRRQGSWNNTTMNGAYLTRLPREMMRSKAVFPTYDRIFYLAPTVLDTPTILYKELFPAIDEWHDRLAAK</sequence>
<dbReference type="AlphaFoldDB" id="A0A163JA94"/>
<evidence type="ECO:0000313" key="2">
    <source>
        <dbReference type="EMBL" id="SAL98012.1"/>
    </source>
</evidence>
<dbReference type="GO" id="GO:0003677">
    <property type="term" value="F:DNA binding"/>
    <property type="evidence" value="ECO:0007669"/>
    <property type="project" value="InterPro"/>
</dbReference>
<dbReference type="Proteomes" id="UP000078561">
    <property type="component" value="Unassembled WGS sequence"/>
</dbReference>
<dbReference type="EMBL" id="LT552047">
    <property type="protein sequence ID" value="SAL98012.1"/>
    <property type="molecule type" value="Genomic_DNA"/>
</dbReference>
<dbReference type="Gene3D" id="1.10.443.20">
    <property type="entry name" value="Centromere DNA-binding protein complex CBF3 subunit, domain 2"/>
    <property type="match status" value="1"/>
</dbReference>